<reference evidence="3 4" key="1">
    <citation type="submission" date="2019-08" db="EMBL/GenBank/DDBJ databases">
        <title>Draft genome sequences of two oriental melons (Cucumis melo L. var makuwa).</title>
        <authorList>
            <person name="Kwon S.-Y."/>
        </authorList>
    </citation>
    <scope>NUCLEOTIDE SEQUENCE [LARGE SCALE GENOMIC DNA]</scope>
    <source>
        <strain evidence="4">cv. Chang Bougi</strain>
        <strain evidence="3">cv. SW 3</strain>
        <tissue evidence="1">Leaf</tissue>
    </source>
</reference>
<sequence>MVKILWSNHGVKEATWENEEQMKVKYPQLIMCEETFTGKCDLRKDYAMKDLYTEKVTLRTNKQAELLHRESMM</sequence>
<organism evidence="1 3">
    <name type="scientific">Cucumis melo var. makuwa</name>
    <name type="common">Oriental melon</name>
    <dbReference type="NCBI Taxonomy" id="1194695"/>
    <lineage>
        <taxon>Eukaryota</taxon>
        <taxon>Viridiplantae</taxon>
        <taxon>Streptophyta</taxon>
        <taxon>Embryophyta</taxon>
        <taxon>Tracheophyta</taxon>
        <taxon>Spermatophyta</taxon>
        <taxon>Magnoliopsida</taxon>
        <taxon>eudicotyledons</taxon>
        <taxon>Gunneridae</taxon>
        <taxon>Pentapetalae</taxon>
        <taxon>rosids</taxon>
        <taxon>fabids</taxon>
        <taxon>Cucurbitales</taxon>
        <taxon>Cucurbitaceae</taxon>
        <taxon>Benincaseae</taxon>
        <taxon>Cucumis</taxon>
    </lineage>
</organism>
<protein>
    <recommendedName>
        <fullName evidence="5">Chromo domain-containing protein</fullName>
    </recommendedName>
</protein>
<name>A0A5A7TLB9_CUCMM</name>
<dbReference type="Proteomes" id="UP000321393">
    <property type="component" value="Unassembled WGS sequence"/>
</dbReference>
<dbReference type="AlphaFoldDB" id="A0A5A7TLB9"/>
<comment type="caution">
    <text evidence="1">The sequence shown here is derived from an EMBL/GenBank/DDBJ whole genome shotgun (WGS) entry which is preliminary data.</text>
</comment>
<dbReference type="Proteomes" id="UP000321947">
    <property type="component" value="Unassembled WGS sequence"/>
</dbReference>
<evidence type="ECO:0000313" key="1">
    <source>
        <dbReference type="EMBL" id="KAA0042371.1"/>
    </source>
</evidence>
<proteinExistence type="predicted"/>
<dbReference type="EMBL" id="SSTD01008482">
    <property type="protein sequence ID" value="TYK15490.1"/>
    <property type="molecule type" value="Genomic_DNA"/>
</dbReference>
<gene>
    <name evidence="2" type="ORF">E5676_scaffold477G00760</name>
    <name evidence="1" type="ORF">E6C27_scaffold795G00860</name>
</gene>
<evidence type="ECO:0000313" key="2">
    <source>
        <dbReference type="EMBL" id="TYK15490.1"/>
    </source>
</evidence>
<evidence type="ECO:0008006" key="5">
    <source>
        <dbReference type="Google" id="ProtNLM"/>
    </source>
</evidence>
<evidence type="ECO:0000313" key="3">
    <source>
        <dbReference type="Proteomes" id="UP000321393"/>
    </source>
</evidence>
<dbReference type="EMBL" id="SSTE01016125">
    <property type="protein sequence ID" value="KAA0042371.1"/>
    <property type="molecule type" value="Genomic_DNA"/>
</dbReference>
<accession>A0A5A7TLB9</accession>
<evidence type="ECO:0000313" key="4">
    <source>
        <dbReference type="Proteomes" id="UP000321947"/>
    </source>
</evidence>